<keyword evidence="1" id="KW-0472">Membrane</keyword>
<keyword evidence="3" id="KW-1185">Reference proteome</keyword>
<keyword evidence="1" id="KW-1133">Transmembrane helix</keyword>
<name>A0ABY8IFF8_9HYPH</name>
<protein>
    <submittedName>
        <fullName evidence="2">Uncharacterized protein</fullName>
    </submittedName>
</protein>
<feature type="transmembrane region" description="Helical" evidence="1">
    <location>
        <begin position="299"/>
        <end position="317"/>
    </location>
</feature>
<proteinExistence type="predicted"/>
<evidence type="ECO:0000313" key="3">
    <source>
        <dbReference type="Proteomes" id="UP000318939"/>
    </source>
</evidence>
<accession>A0ABY8IFF8</accession>
<sequence>MVLLSSVSRFALSVILACGLVAGVVIVPEAVEGVAVLRSGASEAEIVAYRLRGVPATAYQDAIGKALGDDDPDLAASLLALADSRDVIIPADLRQRVAAAQGFDAGRSLRDAWSGLAGGDARSPEALAGAVTADLTGISDARDLVHEGRSYINGEAYSPLTMGLAAAGLVITGVTIASFGMASPARVGVTVLKAADKADLLRPPFRRAMTSVATDLIDANAVRETVDLASAGDLGAARLTLSRSVRAKPLAALTTTATELGALAKGAGYRATHDVLKLADSPADISRFRRLAESFGPRFRGALVLVGGAALTAAGLLATVSGWLLAGLMWVLAAVFAGYRILRWLWRLGRPRQSLSA</sequence>
<reference evidence="2" key="1">
    <citation type="journal article" date="2019" name="Phytopathology">
        <title>A Novel Group of Rhizobium tumorigenes-Like Agrobacteria Associated with Crown Gall Disease of Rhododendron and Blueberry.</title>
        <authorList>
            <person name="Kuzmanovic N."/>
            <person name="Behrens P."/>
            <person name="Idczak E."/>
            <person name="Wagner S."/>
            <person name="Gotz M."/>
            <person name="Sproer C."/>
            <person name="Bunk B."/>
            <person name="Overmann J."/>
            <person name="Smalla K."/>
        </authorList>
    </citation>
    <scope>NUCLEOTIDE SEQUENCE</scope>
    <source>
        <strain evidence="2">Rho-6.2</strain>
    </source>
</reference>
<evidence type="ECO:0000313" key="2">
    <source>
        <dbReference type="EMBL" id="WFS21790.1"/>
    </source>
</evidence>
<gene>
    <name evidence="2" type="ORF">PR018_11445</name>
</gene>
<evidence type="ECO:0000256" key="1">
    <source>
        <dbReference type="SAM" id="Phobius"/>
    </source>
</evidence>
<dbReference type="RefSeq" id="WP_142830718.1">
    <property type="nucleotide sequence ID" value="NZ_CP117267.1"/>
</dbReference>
<feature type="transmembrane region" description="Helical" evidence="1">
    <location>
        <begin position="323"/>
        <end position="342"/>
    </location>
</feature>
<dbReference type="EMBL" id="CP117267">
    <property type="protein sequence ID" value="WFS21790.1"/>
    <property type="molecule type" value="Genomic_DNA"/>
</dbReference>
<organism evidence="2 3">
    <name type="scientific">Rhizobium rhododendri</name>
    <dbReference type="NCBI Taxonomy" id="2506430"/>
    <lineage>
        <taxon>Bacteria</taxon>
        <taxon>Pseudomonadati</taxon>
        <taxon>Pseudomonadota</taxon>
        <taxon>Alphaproteobacteria</taxon>
        <taxon>Hyphomicrobiales</taxon>
        <taxon>Rhizobiaceae</taxon>
        <taxon>Rhizobium/Agrobacterium group</taxon>
        <taxon>Rhizobium</taxon>
    </lineage>
</organism>
<feature type="transmembrane region" description="Helical" evidence="1">
    <location>
        <begin position="160"/>
        <end position="182"/>
    </location>
</feature>
<reference evidence="2" key="2">
    <citation type="journal article" date="2023" name="MicrobiologyOpen">
        <title>Genomics of the tumorigenes clade of the family Rhizobiaceae and description of Rhizobium rhododendri sp. nov.</title>
        <authorList>
            <person name="Kuzmanovic N."/>
            <person name="diCenzo G.C."/>
            <person name="Bunk B."/>
            <person name="Sproeer C."/>
            <person name="Fruehling A."/>
            <person name="Neumann-Schaal M."/>
            <person name="Overmann J."/>
            <person name="Smalla K."/>
        </authorList>
    </citation>
    <scope>NUCLEOTIDE SEQUENCE</scope>
    <source>
        <strain evidence="2">Rho-6.2</strain>
    </source>
</reference>
<dbReference type="Proteomes" id="UP000318939">
    <property type="component" value="Chromosome"/>
</dbReference>
<keyword evidence="1" id="KW-0812">Transmembrane</keyword>